<dbReference type="EMBL" id="CP158374">
    <property type="protein sequence ID" value="XBX82285.1"/>
    <property type="molecule type" value="Genomic_DNA"/>
</dbReference>
<accession>A0AAU7W6B6</accession>
<organism evidence="2">
    <name type="scientific">Agromyces sp. G08B096</name>
    <dbReference type="NCBI Taxonomy" id="3156399"/>
    <lineage>
        <taxon>Bacteria</taxon>
        <taxon>Bacillati</taxon>
        <taxon>Actinomycetota</taxon>
        <taxon>Actinomycetes</taxon>
        <taxon>Micrococcales</taxon>
        <taxon>Microbacteriaceae</taxon>
        <taxon>Agromyces</taxon>
    </lineage>
</organism>
<name>A0AAU7W6B6_9MICO</name>
<dbReference type="GO" id="GO:0016874">
    <property type="term" value="F:ligase activity"/>
    <property type="evidence" value="ECO:0007669"/>
    <property type="project" value="UniProtKB-KW"/>
</dbReference>
<evidence type="ECO:0000259" key="1">
    <source>
        <dbReference type="Pfam" id="PF25355"/>
    </source>
</evidence>
<dbReference type="Pfam" id="PF25355">
    <property type="entry name" value="DUF7882"/>
    <property type="match status" value="1"/>
</dbReference>
<sequence>MGVFVYENRDIEVDDRVLAHLQVVIVDKLRRRESFPLTLDDDGRSVTMWLAPATALQFVFHGNRVPKLNRNWLERLAESAGSANGLQQVPEPPDLDAS</sequence>
<gene>
    <name evidence="2" type="ORF">ABIQ69_16990</name>
</gene>
<evidence type="ECO:0000313" key="2">
    <source>
        <dbReference type="EMBL" id="XBX82285.1"/>
    </source>
</evidence>
<proteinExistence type="predicted"/>
<dbReference type="InterPro" id="IPR057204">
    <property type="entry name" value="DUF7882"/>
</dbReference>
<reference evidence="2" key="1">
    <citation type="submission" date="2024-05" db="EMBL/GenBank/DDBJ databases">
        <authorList>
            <person name="Yu L."/>
        </authorList>
    </citation>
    <scope>NUCLEOTIDE SEQUENCE</scope>
    <source>
        <strain evidence="2">G08B096</strain>
    </source>
</reference>
<dbReference type="RefSeq" id="WP_350348306.1">
    <property type="nucleotide sequence ID" value="NZ_CP158374.1"/>
</dbReference>
<dbReference type="AlphaFoldDB" id="A0AAU7W6B6"/>
<feature type="domain" description="DUF7882" evidence="1">
    <location>
        <begin position="1"/>
        <end position="91"/>
    </location>
</feature>
<protein>
    <submittedName>
        <fullName evidence="2">ATP-dependent DNA ligase</fullName>
    </submittedName>
</protein>
<keyword evidence="2" id="KW-0436">Ligase</keyword>